<organism evidence="7 8">
    <name type="scientific">Asaia bogorensis</name>
    <dbReference type="NCBI Taxonomy" id="91915"/>
    <lineage>
        <taxon>Bacteria</taxon>
        <taxon>Pseudomonadati</taxon>
        <taxon>Pseudomonadota</taxon>
        <taxon>Alphaproteobacteria</taxon>
        <taxon>Acetobacterales</taxon>
        <taxon>Acetobacteraceae</taxon>
        <taxon>Asaia</taxon>
    </lineage>
</organism>
<feature type="chain" id="PRO_5001585639" description="Zinc protease" evidence="4">
    <location>
        <begin position="33"/>
        <end position="930"/>
    </location>
</feature>
<dbReference type="PANTHER" id="PTHR11851">
    <property type="entry name" value="METALLOPROTEASE"/>
    <property type="match status" value="1"/>
</dbReference>
<dbReference type="InterPro" id="IPR011765">
    <property type="entry name" value="Pept_M16_N"/>
</dbReference>
<feature type="domain" description="Peptidase M16 C-terminal" evidence="6">
    <location>
        <begin position="237"/>
        <end position="406"/>
    </location>
</feature>
<dbReference type="eggNOG" id="COG0612">
    <property type="taxonomic scope" value="Bacteria"/>
</dbReference>
<evidence type="ECO:0000256" key="4">
    <source>
        <dbReference type="SAM" id="SignalP"/>
    </source>
</evidence>
<dbReference type="RefSeq" id="WP_023978951.1">
    <property type="nucleotide sequence ID" value="NZ_CBLX010000013.1"/>
</dbReference>
<keyword evidence="2" id="KW-0378">Hydrolase</keyword>
<dbReference type="Proteomes" id="UP000027583">
    <property type="component" value="Unassembled WGS sequence"/>
</dbReference>
<name>A0A060QKM7_9PROT</name>
<dbReference type="AlphaFoldDB" id="A0A060QKM7"/>
<evidence type="ECO:0008006" key="9">
    <source>
        <dbReference type="Google" id="ProtNLM"/>
    </source>
</evidence>
<dbReference type="Pfam" id="PF05193">
    <property type="entry name" value="Peptidase_M16_C"/>
    <property type="match status" value="2"/>
</dbReference>
<evidence type="ECO:0000259" key="6">
    <source>
        <dbReference type="Pfam" id="PF05193"/>
    </source>
</evidence>
<reference evidence="7 8" key="1">
    <citation type="journal article" date="2014" name="Genome Biol. Evol.">
        <title>Acetic acid bacteria genomes reveal functional traits for adaptation to life in insect guts.</title>
        <authorList>
            <person name="Chouaia B."/>
            <person name="Gaiarsa S."/>
            <person name="Crotti E."/>
            <person name="Comandatore F."/>
            <person name="Degli Esposti M."/>
            <person name="Ricci I."/>
            <person name="Alma A."/>
            <person name="Favia G."/>
            <person name="Bandi C."/>
            <person name="Daffonchio D."/>
        </authorList>
    </citation>
    <scope>NUCLEOTIDE SEQUENCE [LARGE SCALE GENOMIC DNA]</scope>
    <source>
        <strain evidence="7 8">SF2.1</strain>
    </source>
</reference>
<dbReference type="Pfam" id="PF00675">
    <property type="entry name" value="Peptidase_M16"/>
    <property type="match status" value="1"/>
</dbReference>
<evidence type="ECO:0000256" key="2">
    <source>
        <dbReference type="ARBA" id="ARBA00023049"/>
    </source>
</evidence>
<comment type="similarity">
    <text evidence="1">Belongs to the peptidase M16 family.</text>
</comment>
<feature type="signal peptide" evidence="4">
    <location>
        <begin position="1"/>
        <end position="32"/>
    </location>
</feature>
<reference evidence="7 8" key="2">
    <citation type="journal article" date="2014" name="PLoS ONE">
        <title>Evolution of mitochondria reconstructed from the energy metabolism of living bacteria.</title>
        <authorList>
            <person name="Degli Esposti M."/>
            <person name="Chouaia B."/>
            <person name="Comandatore F."/>
            <person name="Crotti E."/>
            <person name="Sassera D."/>
            <person name="Lievens P.M."/>
            <person name="Daffonchio D."/>
            <person name="Bandi C."/>
        </authorList>
    </citation>
    <scope>NUCLEOTIDE SEQUENCE [LARGE SCALE GENOMIC DNA]</scope>
    <source>
        <strain evidence="7 8">SF2.1</strain>
    </source>
</reference>
<evidence type="ECO:0000313" key="7">
    <source>
        <dbReference type="EMBL" id="CDG40041.1"/>
    </source>
</evidence>
<dbReference type="PANTHER" id="PTHR11851:SF49">
    <property type="entry name" value="MITOCHONDRIAL-PROCESSING PEPTIDASE SUBUNIT ALPHA"/>
    <property type="match status" value="1"/>
</dbReference>
<accession>A0A060QKM7</accession>
<feature type="domain" description="Peptidase M16 N-terminal" evidence="5">
    <location>
        <begin position="81"/>
        <end position="202"/>
    </location>
</feature>
<sequence>MSVLPPLRKALLASSLLVAPTLFVAVSAPSMAAEATVQQGAATGTSPSSPSASHTGGIPTPHGATAMDSAVRKTLSNGLRVVIVPDRLAPVVQTQVIYLAGSASAPAGFPGTAHALEHMMFNGSKGLSRDQLSTVSARIGNVSNAFTTEDTTQYYFQAPSHYLDVLLKIEADRMRNVLLSDADWSHERGAIEQEVARDVSMPFERFTIQQNLALFAGTPYEHDALGTRESFDKTDAKLLHGFYDSWYQPNNAILLIVGDVDPKTTLEKVKAQFGAIPAGKLPARQVITPAPVTPRTITLDSDYATGILSIGFRMPGAGSPDAATAQILADVLGSQRGALFALVPQGKALATEFSYNARKQAGVGNALAAFPKGQNPEALLGEIRAILSTLRSKGVPAELVEAAKRKEIAALEYNANSVTDLTQSWASALAYNGLESPAELVKAYNAVTPQMVNALAATILDPDHAVTGILTPSGGKSPNISSNKGPESLLPPPGKNIALPDWAATALADLPAPKPLAQPTRYTLSNGITLLVQPEHVSHTIVLYGSIRHNNDLQQPKGKDGVAGLTGDLFLYGSKTHDRLAMAAALDDLASDADGGTSFSLSTLTPNFEKTLSLLAEMELHPAFPAQAFAILKQQAVASQAGVMQSPGYRFQRALTRALAPANDPSLRETTPQTLSSITLADVQNFYKAAYRPDLTSIFVIGDITPEKARDAVEKAFAGWKATGPKPAVDLPDRPLNKPSQAVIDDPGRVQDSVYLAQTVPGGIHNPDRYALEVGNEILGSGFSSRLMQDLRVRTGMVYTTGSDFGWSVNRGAFVITYGSDPDKTLRARDAALRNVRDMQTHPVTDDELLNAKASILRAIPMERASFGGIAGQYLSLIGLDLSLDEPDKRAQAVYGMKPAQVQDAFHRWARPQDMVQMIRGPAPIKSTGK</sequence>
<gene>
    <name evidence="7" type="ORF">ASAP_1996</name>
</gene>
<protein>
    <recommendedName>
        <fullName evidence="9">Zinc protease</fullName>
    </recommendedName>
</protein>
<evidence type="ECO:0000313" key="8">
    <source>
        <dbReference type="Proteomes" id="UP000027583"/>
    </source>
</evidence>
<dbReference type="SUPFAM" id="SSF63411">
    <property type="entry name" value="LuxS/MPP-like metallohydrolase"/>
    <property type="match status" value="4"/>
</dbReference>
<dbReference type="GO" id="GO:0046872">
    <property type="term" value="F:metal ion binding"/>
    <property type="evidence" value="ECO:0007669"/>
    <property type="project" value="InterPro"/>
</dbReference>
<proteinExistence type="inferred from homology"/>
<dbReference type="InterPro" id="IPR011249">
    <property type="entry name" value="Metalloenz_LuxS/M16"/>
</dbReference>
<evidence type="ECO:0000256" key="3">
    <source>
        <dbReference type="SAM" id="MobiDB-lite"/>
    </source>
</evidence>
<feature type="region of interest" description="Disordered" evidence="3">
    <location>
        <begin position="473"/>
        <end position="492"/>
    </location>
</feature>
<feature type="compositionally biased region" description="Polar residues" evidence="3">
    <location>
        <begin position="474"/>
        <end position="485"/>
    </location>
</feature>
<feature type="compositionally biased region" description="Low complexity" evidence="3">
    <location>
        <begin position="40"/>
        <end position="57"/>
    </location>
</feature>
<feature type="domain" description="Peptidase M16 C-terminal" evidence="6">
    <location>
        <begin position="677"/>
        <end position="855"/>
    </location>
</feature>
<keyword evidence="4" id="KW-0732">Signal</keyword>
<dbReference type="InterPro" id="IPR007863">
    <property type="entry name" value="Peptidase_M16_C"/>
</dbReference>
<comment type="caution">
    <text evidence="7">The sequence shown here is derived from an EMBL/GenBank/DDBJ whole genome shotgun (WGS) entry which is preliminary data.</text>
</comment>
<keyword evidence="2" id="KW-0645">Protease</keyword>
<keyword evidence="2" id="KW-0482">Metalloprotease</keyword>
<evidence type="ECO:0000259" key="5">
    <source>
        <dbReference type="Pfam" id="PF00675"/>
    </source>
</evidence>
<dbReference type="EMBL" id="CBLX010000013">
    <property type="protein sequence ID" value="CDG40041.1"/>
    <property type="molecule type" value="Genomic_DNA"/>
</dbReference>
<dbReference type="Gene3D" id="3.30.830.10">
    <property type="entry name" value="Metalloenzyme, LuxS/M16 peptidase-like"/>
    <property type="match status" value="4"/>
</dbReference>
<evidence type="ECO:0000256" key="1">
    <source>
        <dbReference type="ARBA" id="ARBA00007261"/>
    </source>
</evidence>
<feature type="region of interest" description="Disordered" evidence="3">
    <location>
        <begin position="38"/>
        <end position="65"/>
    </location>
</feature>
<dbReference type="InterPro" id="IPR050361">
    <property type="entry name" value="MPP/UQCRC_Complex"/>
</dbReference>